<dbReference type="Pfam" id="PF02470">
    <property type="entry name" value="MlaD"/>
    <property type="match status" value="1"/>
</dbReference>
<dbReference type="InterPro" id="IPR052336">
    <property type="entry name" value="MlaD_Phospholipid_Transporter"/>
</dbReference>
<dbReference type="RefSeq" id="WP_281447457.1">
    <property type="nucleotide sequence ID" value="NZ_JASBAO010000001.1"/>
</dbReference>
<sequence length="152" mass="16608">MKSNKISAYVASTLVLAVAVGFYSYSKLMLFGVKGERYPLHAQFLSANTIEPGGSVILAGVPIGIIRSIRLNNQTFMADVKIEINKDILLPKDSQLSIGSTSMTDDGSVMIKPGKSKEYFKPDDFITNTIPYTSVEQQISNYIFNSGNLSSK</sequence>
<evidence type="ECO:0000313" key="4">
    <source>
        <dbReference type="Proteomes" id="UP001431634"/>
    </source>
</evidence>
<proteinExistence type="predicted"/>
<accession>A0ABT6Q006</accession>
<dbReference type="PANTHER" id="PTHR33371:SF4">
    <property type="entry name" value="INTERMEMBRANE PHOSPHOLIPID TRANSPORT SYSTEM BINDING PROTEIN MLAD"/>
    <property type="match status" value="1"/>
</dbReference>
<dbReference type="PANTHER" id="PTHR33371">
    <property type="entry name" value="INTERMEMBRANE PHOSPHOLIPID TRANSPORT SYSTEM BINDING PROTEIN MLAD-RELATED"/>
    <property type="match status" value="1"/>
</dbReference>
<organism evidence="3 4">
    <name type="scientific">Commensalibacter oyaizuii</name>
    <dbReference type="NCBI Taxonomy" id="3043873"/>
    <lineage>
        <taxon>Bacteria</taxon>
        <taxon>Pseudomonadati</taxon>
        <taxon>Pseudomonadota</taxon>
        <taxon>Alphaproteobacteria</taxon>
        <taxon>Acetobacterales</taxon>
        <taxon>Acetobacteraceae</taxon>
    </lineage>
</organism>
<reference evidence="3" key="1">
    <citation type="submission" date="2023-05" db="EMBL/GenBank/DDBJ databases">
        <title>Whole genome sequence of Commensalibacter sp.</title>
        <authorList>
            <person name="Charoenyingcharoen P."/>
            <person name="Yukphan P."/>
        </authorList>
    </citation>
    <scope>NUCLEOTIDE SEQUENCE</scope>
    <source>
        <strain evidence="3">TBRC 16381</strain>
    </source>
</reference>
<gene>
    <name evidence="3" type="ORF">QJV27_02745</name>
</gene>
<dbReference type="InterPro" id="IPR003399">
    <property type="entry name" value="Mce/MlaD"/>
</dbReference>
<protein>
    <submittedName>
        <fullName evidence="3">MlaD family protein</fullName>
    </submittedName>
</protein>
<name>A0ABT6Q006_9PROT</name>
<evidence type="ECO:0000313" key="3">
    <source>
        <dbReference type="EMBL" id="MDI2090310.1"/>
    </source>
</evidence>
<evidence type="ECO:0000256" key="1">
    <source>
        <dbReference type="SAM" id="Phobius"/>
    </source>
</evidence>
<keyword evidence="1" id="KW-1133">Transmembrane helix</keyword>
<keyword evidence="4" id="KW-1185">Reference proteome</keyword>
<feature type="transmembrane region" description="Helical" evidence="1">
    <location>
        <begin position="6"/>
        <end position="25"/>
    </location>
</feature>
<feature type="domain" description="Mce/MlaD" evidence="2">
    <location>
        <begin position="38"/>
        <end position="114"/>
    </location>
</feature>
<comment type="caution">
    <text evidence="3">The sequence shown here is derived from an EMBL/GenBank/DDBJ whole genome shotgun (WGS) entry which is preliminary data.</text>
</comment>
<dbReference type="Proteomes" id="UP001431634">
    <property type="component" value="Unassembled WGS sequence"/>
</dbReference>
<evidence type="ECO:0000259" key="2">
    <source>
        <dbReference type="Pfam" id="PF02470"/>
    </source>
</evidence>
<keyword evidence="1" id="KW-0472">Membrane</keyword>
<dbReference type="EMBL" id="JASBAO010000001">
    <property type="protein sequence ID" value="MDI2090310.1"/>
    <property type="molecule type" value="Genomic_DNA"/>
</dbReference>
<keyword evidence="1" id="KW-0812">Transmembrane</keyword>